<dbReference type="InterPro" id="IPR001611">
    <property type="entry name" value="Leu-rich_rpt"/>
</dbReference>
<dbReference type="HOGENOM" id="CLU_000288_18_15_3"/>
<protein>
    <submittedName>
        <fullName evidence="4">Leucine Rich Repeat (LRR)-containing protein</fullName>
    </submittedName>
</protein>
<dbReference type="InterPro" id="IPR003591">
    <property type="entry name" value="Leu-rich_rpt_typical-subtyp"/>
</dbReference>
<dbReference type="SMART" id="SM00369">
    <property type="entry name" value="LRR_TYP"/>
    <property type="match status" value="5"/>
</dbReference>
<dbReference type="InterPro" id="IPR032675">
    <property type="entry name" value="LRR_dom_sf"/>
</dbReference>
<sequence length="300" mass="33525">MERTELEKIIEQARLCRLNNLSLNGKNIQTLPESICNLPDLISLGLSGNNLTSLPESIGELCNLTSLWLSGNNLTSLPESIGKLSSLTSLSLNGNKLVILSESIGNLSNLTSLRLSENRLINLPGSIGNLSKLVSLSLSGNNLKKLPSSFNKLSALSYLRLNFTLTDLSILQSLNSLKKVSFLDVNIPCRYWIKLNDWKSEWLLDEDNAEIRRALVEQLGYERICNELDTITLDTWREYTLLKITSIESIDREPMVLIKMTCPSTQHIHILRVPPEMTSAEAAITWVNHGIHPDEFAVQT</sequence>
<dbReference type="PANTHER" id="PTHR48051:SF25">
    <property type="entry name" value="LEUCINE RICH REPEAT PROTEIN"/>
    <property type="match status" value="1"/>
</dbReference>
<reference evidence="4 5" key="1">
    <citation type="submission" date="2012-05" db="EMBL/GenBank/DDBJ databases">
        <title>Finished chromosome of genome of Chamaesiphon sp. PCC 6605.</title>
        <authorList>
            <consortium name="US DOE Joint Genome Institute"/>
            <person name="Gugger M."/>
            <person name="Coursin T."/>
            <person name="Rippka R."/>
            <person name="Tandeau De Marsac N."/>
            <person name="Huntemann M."/>
            <person name="Wei C.-L."/>
            <person name="Han J."/>
            <person name="Detter J.C."/>
            <person name="Han C."/>
            <person name="Tapia R."/>
            <person name="Chen A."/>
            <person name="Kyrpides N."/>
            <person name="Mavromatis K."/>
            <person name="Markowitz V."/>
            <person name="Szeto E."/>
            <person name="Ivanova N."/>
            <person name="Pagani I."/>
            <person name="Pati A."/>
            <person name="Goodwin L."/>
            <person name="Nordberg H.P."/>
            <person name="Cantor M.N."/>
            <person name="Hua S.X."/>
            <person name="Woyke T."/>
            <person name="Kerfeld C.A."/>
        </authorList>
    </citation>
    <scope>NUCLEOTIDE SEQUENCE [LARGE SCALE GENOMIC DNA]</scope>
    <source>
        <strain evidence="5">ATCC 27169 / PCC 6605</strain>
    </source>
</reference>
<evidence type="ECO:0000313" key="4">
    <source>
        <dbReference type="EMBL" id="AFY92264.1"/>
    </source>
</evidence>
<dbReference type="KEGG" id="cmp:Cha6605_1028"/>
<keyword evidence="2" id="KW-0677">Repeat</keyword>
<evidence type="ECO:0000256" key="1">
    <source>
        <dbReference type="ARBA" id="ARBA00022614"/>
    </source>
</evidence>
<dbReference type="SUPFAM" id="SSF52058">
    <property type="entry name" value="L domain-like"/>
    <property type="match status" value="1"/>
</dbReference>
<gene>
    <name evidence="4" type="ORF">Cha6605_1028</name>
</gene>
<organism evidence="4 5">
    <name type="scientific">Chamaesiphon minutus (strain ATCC 27169 / PCC 6605)</name>
    <dbReference type="NCBI Taxonomy" id="1173020"/>
    <lineage>
        <taxon>Bacteria</taxon>
        <taxon>Bacillati</taxon>
        <taxon>Cyanobacteriota</taxon>
        <taxon>Cyanophyceae</taxon>
        <taxon>Gomontiellales</taxon>
        <taxon>Chamaesiphonaceae</taxon>
        <taxon>Chamaesiphon</taxon>
    </lineage>
</organism>
<feature type="domain" description="Disease resistance R13L4/SHOC-2-like LRR" evidence="3">
    <location>
        <begin position="102"/>
        <end position="222"/>
    </location>
</feature>
<dbReference type="Proteomes" id="UP000010366">
    <property type="component" value="Chromosome"/>
</dbReference>
<proteinExistence type="predicted"/>
<dbReference type="SMART" id="SM00364">
    <property type="entry name" value="LRR_BAC"/>
    <property type="match status" value="5"/>
</dbReference>
<accession>K9UDK0</accession>
<dbReference type="Pfam" id="PF23598">
    <property type="entry name" value="LRR_14"/>
    <property type="match status" value="2"/>
</dbReference>
<dbReference type="PANTHER" id="PTHR48051">
    <property type="match status" value="1"/>
</dbReference>
<dbReference type="OrthoDB" id="489446at2"/>
<dbReference type="EMBL" id="CP003600">
    <property type="protein sequence ID" value="AFY92264.1"/>
    <property type="molecule type" value="Genomic_DNA"/>
</dbReference>
<keyword evidence="5" id="KW-1185">Reference proteome</keyword>
<dbReference type="Gene3D" id="3.80.10.10">
    <property type="entry name" value="Ribonuclease Inhibitor"/>
    <property type="match status" value="1"/>
</dbReference>
<feature type="domain" description="Disease resistance R13L4/SHOC-2-like LRR" evidence="3">
    <location>
        <begin position="14"/>
        <end position="92"/>
    </location>
</feature>
<keyword evidence="1" id="KW-0433">Leucine-rich repeat</keyword>
<dbReference type="AlphaFoldDB" id="K9UDK0"/>
<name>K9UDK0_CHAP6</name>
<dbReference type="SMART" id="SM00365">
    <property type="entry name" value="LRR_SD22"/>
    <property type="match status" value="3"/>
</dbReference>
<evidence type="ECO:0000313" key="5">
    <source>
        <dbReference type="Proteomes" id="UP000010366"/>
    </source>
</evidence>
<dbReference type="GO" id="GO:0005737">
    <property type="term" value="C:cytoplasm"/>
    <property type="evidence" value="ECO:0007669"/>
    <property type="project" value="TreeGrafter"/>
</dbReference>
<dbReference type="PROSITE" id="PS51450">
    <property type="entry name" value="LRR"/>
    <property type="match status" value="4"/>
</dbReference>
<evidence type="ECO:0000256" key="2">
    <source>
        <dbReference type="ARBA" id="ARBA00022737"/>
    </source>
</evidence>
<dbReference type="InterPro" id="IPR050216">
    <property type="entry name" value="LRR_domain-containing"/>
</dbReference>
<evidence type="ECO:0000259" key="3">
    <source>
        <dbReference type="Pfam" id="PF23598"/>
    </source>
</evidence>
<dbReference type="eggNOG" id="COG4886">
    <property type="taxonomic scope" value="Bacteria"/>
</dbReference>
<dbReference type="STRING" id="1173020.Cha6605_1028"/>
<dbReference type="InterPro" id="IPR055414">
    <property type="entry name" value="LRR_R13L4/SHOC2-like"/>
</dbReference>